<dbReference type="InterPro" id="IPR046348">
    <property type="entry name" value="SIS_dom_sf"/>
</dbReference>
<keyword evidence="4" id="KW-1185">Reference proteome</keyword>
<dbReference type="PROSITE" id="PS51464">
    <property type="entry name" value="SIS"/>
    <property type="match status" value="1"/>
</dbReference>
<dbReference type="AlphaFoldDB" id="A0A853DL95"/>
<name>A0A853DL95_9MICO</name>
<evidence type="ECO:0000259" key="2">
    <source>
        <dbReference type="PROSITE" id="PS51464"/>
    </source>
</evidence>
<comment type="caution">
    <text evidence="3">The sequence shown here is derived from an EMBL/GenBank/DDBJ whole genome shotgun (WGS) entry which is preliminary data.</text>
</comment>
<protein>
    <submittedName>
        <fullName evidence="3">6-phospho-3-hexuloisomerase</fullName>
        <ecNumber evidence="3">5.3.1.27</ecNumber>
    </submittedName>
</protein>
<comment type="similarity">
    <text evidence="1">Belongs to the SIS family. PHI subfamily.</text>
</comment>
<dbReference type="GO" id="GO:0097367">
    <property type="term" value="F:carbohydrate derivative binding"/>
    <property type="evidence" value="ECO:0007669"/>
    <property type="project" value="InterPro"/>
</dbReference>
<dbReference type="RefSeq" id="WP_179481179.1">
    <property type="nucleotide sequence ID" value="NZ_JACCFW010000001.1"/>
</dbReference>
<dbReference type="GO" id="GO:1901135">
    <property type="term" value="P:carbohydrate derivative metabolic process"/>
    <property type="evidence" value="ECO:0007669"/>
    <property type="project" value="InterPro"/>
</dbReference>
<dbReference type="EC" id="5.3.1.27" evidence="3"/>
<feature type="domain" description="SIS" evidence="2">
    <location>
        <begin position="30"/>
        <end position="164"/>
    </location>
</feature>
<dbReference type="EMBL" id="JACCFW010000001">
    <property type="protein sequence ID" value="NYJ74915.1"/>
    <property type="molecule type" value="Genomic_DNA"/>
</dbReference>
<dbReference type="SUPFAM" id="SSF53697">
    <property type="entry name" value="SIS domain"/>
    <property type="match status" value="1"/>
</dbReference>
<dbReference type="InterPro" id="IPR017552">
    <property type="entry name" value="PHI/rmpB"/>
</dbReference>
<sequence>MSAFADRRDLVLNEVGTALREIDPGQIDRLVDQFRSTDTWFCGGQGRSGLVARMTAMRLMHLGRAVHVIGDTTTPAIRGGDGALILSASGRTTTSIAHARAIKERQAVLAVVTCSASSELAALGDIVVTVPAATSRQFGGSLFEQTALIMLDTVALALESDDASARVAMQRRHANLE</sequence>
<keyword evidence="3" id="KW-0413">Isomerase</keyword>
<gene>
    <name evidence="3" type="ORF">HNR15_001878</name>
</gene>
<evidence type="ECO:0000256" key="1">
    <source>
        <dbReference type="ARBA" id="ARBA00009235"/>
    </source>
</evidence>
<dbReference type="GO" id="GO:0043800">
    <property type="term" value="F:6-phospho-3-hexuloisomerase activity"/>
    <property type="evidence" value="ECO:0007669"/>
    <property type="project" value="UniProtKB-EC"/>
</dbReference>
<evidence type="ECO:0000313" key="3">
    <source>
        <dbReference type="EMBL" id="NYJ74915.1"/>
    </source>
</evidence>
<proteinExistence type="inferred from homology"/>
<reference evidence="3 4" key="1">
    <citation type="submission" date="2020-07" db="EMBL/GenBank/DDBJ databases">
        <title>Sequencing the genomes of 1000 actinobacteria strains.</title>
        <authorList>
            <person name="Klenk H.-P."/>
        </authorList>
    </citation>
    <scope>NUCLEOTIDE SEQUENCE [LARGE SCALE GENOMIC DNA]</scope>
    <source>
        <strain evidence="3 4">DSM 29531</strain>
    </source>
</reference>
<dbReference type="Gene3D" id="3.40.50.10490">
    <property type="entry name" value="Glucose-6-phosphate isomerase like protein, domain 1"/>
    <property type="match status" value="1"/>
</dbReference>
<organism evidence="3 4">
    <name type="scientific">Allobranchiibius huperziae</name>
    <dbReference type="NCBI Taxonomy" id="1874116"/>
    <lineage>
        <taxon>Bacteria</taxon>
        <taxon>Bacillati</taxon>
        <taxon>Actinomycetota</taxon>
        <taxon>Actinomycetes</taxon>
        <taxon>Micrococcales</taxon>
        <taxon>Dermacoccaceae</taxon>
        <taxon>Allobranchiibius</taxon>
    </lineage>
</organism>
<dbReference type="Proteomes" id="UP000571817">
    <property type="component" value="Unassembled WGS sequence"/>
</dbReference>
<dbReference type="InterPro" id="IPR001347">
    <property type="entry name" value="SIS_dom"/>
</dbReference>
<accession>A0A853DL95</accession>
<evidence type="ECO:0000313" key="4">
    <source>
        <dbReference type="Proteomes" id="UP000571817"/>
    </source>
</evidence>
<dbReference type="Pfam" id="PF01380">
    <property type="entry name" value="SIS"/>
    <property type="match status" value="1"/>
</dbReference>
<dbReference type="PANTHER" id="PTHR43443:SF1">
    <property type="entry name" value="3-HEXULOSE-6-PHOSPHATE ISOMERASE"/>
    <property type="match status" value="1"/>
</dbReference>
<dbReference type="PANTHER" id="PTHR43443">
    <property type="entry name" value="3-HEXULOSE-6-PHOSPHATE ISOMERASE"/>
    <property type="match status" value="1"/>
</dbReference>